<evidence type="ECO:0000313" key="3">
    <source>
        <dbReference type="Proteomes" id="UP000279968"/>
    </source>
</evidence>
<gene>
    <name evidence="2" type="ORF">D7193_01700</name>
</gene>
<accession>A0A3B0ACM2</accession>
<protein>
    <submittedName>
        <fullName evidence="2">Uncharacterized protein</fullName>
    </submittedName>
</protein>
<feature type="region of interest" description="Disordered" evidence="1">
    <location>
        <begin position="38"/>
        <end position="65"/>
    </location>
</feature>
<keyword evidence="3" id="KW-1185">Reference proteome</keyword>
<comment type="caution">
    <text evidence="2">The sequence shown here is derived from an EMBL/GenBank/DDBJ whole genome shotgun (WGS) entry which is preliminary data.</text>
</comment>
<dbReference type="EMBL" id="RBAN01000001">
    <property type="protein sequence ID" value="RKN57426.1"/>
    <property type="molecule type" value="Genomic_DNA"/>
</dbReference>
<dbReference type="Proteomes" id="UP000279968">
    <property type="component" value="Unassembled WGS sequence"/>
</dbReference>
<organism evidence="2 3">
    <name type="scientific">Micromonospora costi</name>
    <dbReference type="NCBI Taxonomy" id="1530042"/>
    <lineage>
        <taxon>Bacteria</taxon>
        <taxon>Bacillati</taxon>
        <taxon>Actinomycetota</taxon>
        <taxon>Actinomycetes</taxon>
        <taxon>Micromonosporales</taxon>
        <taxon>Micromonosporaceae</taxon>
        <taxon>Micromonospora</taxon>
    </lineage>
</organism>
<evidence type="ECO:0000313" key="2">
    <source>
        <dbReference type="EMBL" id="RKN57426.1"/>
    </source>
</evidence>
<sequence length="65" mass="6090">MTSGPHRAIVVDGPGHRATGDVAAVEAVASGVVAPTGSGALAAREPGAPKAAGPAARASRAPPVV</sequence>
<dbReference type="AlphaFoldDB" id="A0A3B0ACM2"/>
<proteinExistence type="predicted"/>
<evidence type="ECO:0000256" key="1">
    <source>
        <dbReference type="SAM" id="MobiDB-lite"/>
    </source>
</evidence>
<name>A0A3B0ACM2_9ACTN</name>
<reference evidence="2 3" key="1">
    <citation type="journal article" date="2015" name="Int. J. Syst. Evol. Microbiol.">
        <title>Micromonospora costi sp. nov., isolated from a leaf of Costus speciosus.</title>
        <authorList>
            <person name="Thawai C."/>
        </authorList>
    </citation>
    <scope>NUCLEOTIDE SEQUENCE [LARGE SCALE GENOMIC DNA]</scope>
    <source>
        <strain evidence="2 3">CS1-12</strain>
    </source>
</reference>